<dbReference type="GO" id="GO:0003677">
    <property type="term" value="F:DNA binding"/>
    <property type="evidence" value="ECO:0007669"/>
    <property type="project" value="UniProtKB-KW"/>
</dbReference>
<dbReference type="GeneTree" id="ENSGT00940000154098"/>
<dbReference type="GO" id="GO:0000793">
    <property type="term" value="C:condensed chromosome"/>
    <property type="evidence" value="ECO:0007669"/>
    <property type="project" value="Ensembl"/>
</dbReference>
<keyword evidence="2" id="KW-0488">Methylation</keyword>
<keyword evidence="7" id="KW-1133">Transmembrane helix</keyword>
<dbReference type="InterPro" id="IPR013146">
    <property type="entry name" value="LEM-like_dom"/>
</dbReference>
<dbReference type="Gene3D" id="1.10.720.40">
    <property type="match status" value="2"/>
</dbReference>
<evidence type="ECO:0000313" key="10">
    <source>
        <dbReference type="Ensembl" id="ENSSDUP00000026094.1"/>
    </source>
</evidence>
<dbReference type="InterPro" id="IPR051656">
    <property type="entry name" value="LEM_domain"/>
</dbReference>
<feature type="region of interest" description="Disordered" evidence="6">
    <location>
        <begin position="63"/>
        <end position="90"/>
    </location>
</feature>
<feature type="domain" description="LEM" evidence="8">
    <location>
        <begin position="94"/>
        <end position="138"/>
    </location>
</feature>
<dbReference type="Proteomes" id="UP000261420">
    <property type="component" value="Unplaced"/>
</dbReference>
<dbReference type="Ensembl" id="ENSSDUT00000026562.1">
    <property type="protein sequence ID" value="ENSSDUP00000026094.1"/>
    <property type="gene ID" value="ENSSDUG00000018912.1"/>
</dbReference>
<evidence type="ECO:0000313" key="11">
    <source>
        <dbReference type="Proteomes" id="UP000261420"/>
    </source>
</evidence>
<organism evidence="10 11">
    <name type="scientific">Seriola dumerili</name>
    <name type="common">Greater amberjack</name>
    <name type="synonym">Caranx dumerili</name>
    <dbReference type="NCBI Taxonomy" id="41447"/>
    <lineage>
        <taxon>Eukaryota</taxon>
        <taxon>Metazoa</taxon>
        <taxon>Chordata</taxon>
        <taxon>Craniata</taxon>
        <taxon>Vertebrata</taxon>
        <taxon>Euteleostomi</taxon>
        <taxon>Actinopterygii</taxon>
        <taxon>Neopterygii</taxon>
        <taxon>Teleostei</taxon>
        <taxon>Neoteleostei</taxon>
        <taxon>Acanthomorphata</taxon>
        <taxon>Carangaria</taxon>
        <taxon>Carangiformes</taxon>
        <taxon>Carangidae</taxon>
        <taxon>Seriola</taxon>
    </lineage>
</organism>
<evidence type="ECO:0000259" key="9">
    <source>
        <dbReference type="PROSITE" id="PS50955"/>
    </source>
</evidence>
<dbReference type="GO" id="GO:0005635">
    <property type="term" value="C:nuclear envelope"/>
    <property type="evidence" value="ECO:0007669"/>
    <property type="project" value="UniProtKB-ARBA"/>
</dbReference>
<keyword evidence="7" id="KW-0472">Membrane</keyword>
<dbReference type="SMART" id="SM00540">
    <property type="entry name" value="LEM"/>
    <property type="match status" value="1"/>
</dbReference>
<dbReference type="AlphaFoldDB" id="A0A3B4V608"/>
<dbReference type="SUPFAM" id="SSF63451">
    <property type="entry name" value="LEM domain"/>
    <property type="match status" value="2"/>
</dbReference>
<evidence type="ECO:0000256" key="1">
    <source>
        <dbReference type="ARBA" id="ARBA00007744"/>
    </source>
</evidence>
<name>A0A3B4V608_SERDU</name>
<protein>
    <submittedName>
        <fullName evidence="10">Thymopoietin a</fullName>
    </submittedName>
</protein>
<feature type="compositionally biased region" description="Pro residues" evidence="6">
    <location>
        <begin position="175"/>
        <end position="185"/>
    </location>
</feature>
<keyword evidence="11" id="KW-1185">Reference proteome</keyword>
<dbReference type="Pfam" id="PF08198">
    <property type="entry name" value="Thymopoietin"/>
    <property type="match status" value="1"/>
</dbReference>
<dbReference type="CDD" id="cd12940">
    <property type="entry name" value="LEM_LAP2_LEMD1"/>
    <property type="match status" value="1"/>
</dbReference>
<dbReference type="GO" id="GO:0042175">
    <property type="term" value="C:nuclear outer membrane-endoplasmic reticulum membrane network"/>
    <property type="evidence" value="ECO:0007669"/>
    <property type="project" value="Ensembl"/>
</dbReference>
<evidence type="ECO:0000256" key="4">
    <source>
        <dbReference type="ARBA" id="ARBA00022990"/>
    </source>
</evidence>
<evidence type="ECO:0000259" key="8">
    <source>
        <dbReference type="PROSITE" id="PS50954"/>
    </source>
</evidence>
<keyword evidence="7" id="KW-0812">Transmembrane</keyword>
<keyword evidence="4" id="KW-0007">Acetylation</keyword>
<evidence type="ECO:0000256" key="2">
    <source>
        <dbReference type="ARBA" id="ARBA00022481"/>
    </source>
</evidence>
<feature type="domain" description="LEM-like" evidence="9">
    <location>
        <begin position="5"/>
        <end position="48"/>
    </location>
</feature>
<dbReference type="FunFam" id="1.10.720.40:FF:000001">
    <property type="entry name" value="LEM domain containing 2, isoform CRA_a"/>
    <property type="match status" value="2"/>
</dbReference>
<dbReference type="Pfam" id="PF03020">
    <property type="entry name" value="LEM"/>
    <property type="match status" value="1"/>
</dbReference>
<dbReference type="InterPro" id="IPR011015">
    <property type="entry name" value="LEM/LEM-like_dom_sf"/>
</dbReference>
<keyword evidence="3" id="KW-0597">Phosphoprotein</keyword>
<dbReference type="GO" id="GO:0003682">
    <property type="term" value="F:chromatin binding"/>
    <property type="evidence" value="ECO:0007669"/>
    <property type="project" value="Ensembl"/>
</dbReference>
<dbReference type="GO" id="GO:0007084">
    <property type="term" value="P:mitotic nuclear membrane reassembly"/>
    <property type="evidence" value="ECO:0007669"/>
    <property type="project" value="Ensembl"/>
</dbReference>
<dbReference type="PANTHER" id="PTHR12019">
    <property type="entry name" value="LAMINA-ASSOCIATED POLYPEPTIDE THYMOPOIETIN"/>
    <property type="match status" value="1"/>
</dbReference>
<feature type="region of interest" description="Disordered" evidence="6">
    <location>
        <begin position="501"/>
        <end position="541"/>
    </location>
</feature>
<keyword evidence="5" id="KW-0238">DNA-binding</keyword>
<feature type="region of interest" description="Disordered" evidence="6">
    <location>
        <begin position="229"/>
        <end position="249"/>
    </location>
</feature>
<feature type="compositionally biased region" description="Basic and acidic residues" evidence="6">
    <location>
        <begin position="156"/>
        <end position="165"/>
    </location>
</feature>
<sequence length="593" mass="64918">MPEYLDDPSVLTKDKLKSELLAHNVELPSGNPNKDVYVQLYLKNLTAQNKKHVTATTLDAFSSDEELPPPVVSNRSRSSGRKATRKTDKVQPEELDVTMLTDEGLRDELLKHGVDVGPVVVSTRKLYEKKLQKLLDNGPVQPPQLVLTEIQVNHNGKSESDLYSDKEDEVTTAPEPEPVADPEPAPLVERPVRSRGKTPVTTRTRSSQHHTIVPEDLRPVLTDHVQLESDKRVHHKSGSPARAEARSTWSRCVQSPAGETLSHHVGPKLKFGPAVKTAAEVCGAAGSSHWKIHREELGLARPKHSKDSSDKPVALLNTALLEEPEPQRSARLSSPLVHLTRVEPLTFRPSCNISPIKRQESRWTVSDQVSAAGEEEFVPPDVQLVKQRQQKITSFLSTCSPVRTHSYTPTLSEGVLVRQVEKITASDQNLKVHESDVLKELFPNDINSPTGITATCRRPIRGAAGRPLKSSDLWNSENCLFSPKTTKTSSSSSSYTESCTVNRVTSLPPSTPSTSFTSSTSTSSFSNSSSRLLSAAPPAGPTKAERRGMSLWIKLFLLAIVAAFLFLVYQAMETNTINPFVGSDTDVASSSAA</sequence>
<dbReference type="PANTHER" id="PTHR12019:SF21">
    <property type="entry name" value="THYMOPOIETIN A"/>
    <property type="match status" value="1"/>
</dbReference>
<evidence type="ECO:0000256" key="6">
    <source>
        <dbReference type="SAM" id="MobiDB-lite"/>
    </source>
</evidence>
<accession>A0A3B4V608</accession>
<feature type="region of interest" description="Disordered" evidence="6">
    <location>
        <begin position="156"/>
        <end position="210"/>
    </location>
</feature>
<evidence type="ECO:0000256" key="3">
    <source>
        <dbReference type="ARBA" id="ARBA00022553"/>
    </source>
</evidence>
<reference evidence="10" key="2">
    <citation type="submission" date="2025-09" db="UniProtKB">
        <authorList>
            <consortium name="Ensembl"/>
        </authorList>
    </citation>
    <scope>IDENTIFICATION</scope>
</reference>
<dbReference type="SMART" id="SM01261">
    <property type="entry name" value="Thymopoietin"/>
    <property type="match status" value="1"/>
</dbReference>
<dbReference type="STRING" id="41447.ENSSDUP00000026094"/>
<evidence type="ECO:0000256" key="5">
    <source>
        <dbReference type="ARBA" id="ARBA00023125"/>
    </source>
</evidence>
<dbReference type="CDD" id="cd12935">
    <property type="entry name" value="LEM_like"/>
    <property type="match status" value="1"/>
</dbReference>
<dbReference type="PROSITE" id="PS50955">
    <property type="entry name" value="LEM_LIKE"/>
    <property type="match status" value="1"/>
</dbReference>
<feature type="transmembrane region" description="Helical" evidence="7">
    <location>
        <begin position="551"/>
        <end position="572"/>
    </location>
</feature>
<feature type="compositionally biased region" description="Low complexity" evidence="6">
    <location>
        <begin position="501"/>
        <end position="534"/>
    </location>
</feature>
<reference evidence="10" key="1">
    <citation type="submission" date="2025-08" db="UniProtKB">
        <authorList>
            <consortium name="Ensembl"/>
        </authorList>
    </citation>
    <scope>IDENTIFICATION</scope>
</reference>
<dbReference type="PROSITE" id="PS50954">
    <property type="entry name" value="LEM"/>
    <property type="match status" value="1"/>
</dbReference>
<dbReference type="InterPro" id="IPR003887">
    <property type="entry name" value="LEM_dom"/>
</dbReference>
<proteinExistence type="inferred from homology"/>
<comment type="similarity">
    <text evidence="1">Belongs to the LEM family.</text>
</comment>
<evidence type="ECO:0000256" key="7">
    <source>
        <dbReference type="SAM" id="Phobius"/>
    </source>
</evidence>